<dbReference type="EMBL" id="LR797400">
    <property type="protein sequence ID" value="CAB4213553.1"/>
    <property type="molecule type" value="Genomic_DNA"/>
</dbReference>
<gene>
    <name evidence="3" type="ORF">UFOVP1094_12</name>
    <name evidence="4" type="ORF">UFOVP1342_12</name>
    <name evidence="5" type="ORF">UFOVP1450_46</name>
    <name evidence="6" type="ORF">UFOVP1539_55</name>
    <name evidence="1" type="ORF">UFOVP297_43</name>
    <name evidence="2" type="ORF">UFOVP917_10</name>
</gene>
<protein>
    <submittedName>
        <fullName evidence="5">Terminase-like family</fullName>
    </submittedName>
</protein>
<evidence type="ECO:0000313" key="2">
    <source>
        <dbReference type="EMBL" id="CAB4171196.1"/>
    </source>
</evidence>
<dbReference type="Gene3D" id="3.40.50.300">
    <property type="entry name" value="P-loop containing nucleotide triphosphate hydrolases"/>
    <property type="match status" value="1"/>
</dbReference>
<evidence type="ECO:0000313" key="6">
    <source>
        <dbReference type="EMBL" id="CAB5228078.1"/>
    </source>
</evidence>
<dbReference type="EMBL" id="LR797297">
    <property type="protein sequence ID" value="CAB4199927.1"/>
    <property type="molecule type" value="Genomic_DNA"/>
</dbReference>
<organism evidence="5">
    <name type="scientific">uncultured Caudovirales phage</name>
    <dbReference type="NCBI Taxonomy" id="2100421"/>
    <lineage>
        <taxon>Viruses</taxon>
        <taxon>Duplodnaviria</taxon>
        <taxon>Heunggongvirae</taxon>
        <taxon>Uroviricota</taxon>
        <taxon>Caudoviricetes</taxon>
        <taxon>Peduoviridae</taxon>
        <taxon>Maltschvirus</taxon>
        <taxon>Maltschvirus maltsch</taxon>
    </lineage>
</organism>
<name>A0A6J5SGV9_9CAUD</name>
<evidence type="ECO:0000313" key="5">
    <source>
        <dbReference type="EMBL" id="CAB4213553.1"/>
    </source>
</evidence>
<dbReference type="SUPFAM" id="SSF53335">
    <property type="entry name" value="S-adenosyl-L-methionine-dependent methyltransferases"/>
    <property type="match status" value="1"/>
</dbReference>
<evidence type="ECO:0000313" key="1">
    <source>
        <dbReference type="EMBL" id="CAB4136283.1"/>
    </source>
</evidence>
<dbReference type="Pfam" id="PF03237">
    <property type="entry name" value="Terminase_6N"/>
    <property type="match status" value="1"/>
</dbReference>
<evidence type="ECO:0000313" key="3">
    <source>
        <dbReference type="EMBL" id="CAB4182563.1"/>
    </source>
</evidence>
<dbReference type="EMBL" id="LR796310">
    <property type="protein sequence ID" value="CAB4136283.1"/>
    <property type="molecule type" value="Genomic_DNA"/>
</dbReference>
<proteinExistence type="predicted"/>
<dbReference type="InterPro" id="IPR027417">
    <property type="entry name" value="P-loop_NTPase"/>
</dbReference>
<reference evidence="5" key="1">
    <citation type="submission" date="2020-05" db="EMBL/GenBank/DDBJ databases">
        <authorList>
            <person name="Chiriac C."/>
            <person name="Salcher M."/>
            <person name="Ghai R."/>
            <person name="Kavagutti S V."/>
        </authorList>
    </citation>
    <scope>NUCLEOTIDE SEQUENCE</scope>
</reference>
<accession>A0A6J5SGV9</accession>
<dbReference type="InterPro" id="IPR029063">
    <property type="entry name" value="SAM-dependent_MTases_sf"/>
</dbReference>
<dbReference type="EMBL" id="LR796863">
    <property type="protein sequence ID" value="CAB4171196.1"/>
    <property type="molecule type" value="Genomic_DNA"/>
</dbReference>
<sequence>MSTLSQEKLQEKVLKFPLQDHPLMPPPDEAQRRQMIANVGAEETMRLFLMREQRVRAELEDPYRYGTELTAWPDADGLLNKSNELLILGGNRAGKTEYAAKRIAQAFVGTDLSGNMPDWVKEKTHKRGVNIWCLHTTHMTSVSMQQNVFHKYLPRELKEAKRTRQTQVSWTQKNGFSDNTAVYQGNQIWFLNYSQDIKVVEGGEVDFVWCDELVPADWLETLRYRLITRNGKLIVTFTPILGYTQTVKEFISTSKITTWKESELLPNNNVIGVPKGNMPYTAESVYGKHGCIWFHSKLNPYNNWQRMKDTLKTRSTHDIKIRAYGWAEQTAGSQFPMFGDKNIFSEPVTEICLEGTNYMVADPAGARNWFMLWARVDQHGTVWIYREWPDASYGEWALPSEKADGKPGPAQRQGAGRGVNEYTELIWALETHGDKREEVAERYIDPRSAGTESISKEGGITLLDLLNDATEPLFFIPSVGVSVDERVLIINDLLCYDRENSFDIEGNHPRLMVHESCQNLIYSLREWTGHDGQKGASKDPIDALGYLVVMQPKHTGGDAWAKQWKLVAKAGSY</sequence>
<dbReference type="EMBL" id="LR798381">
    <property type="protein sequence ID" value="CAB5228078.1"/>
    <property type="molecule type" value="Genomic_DNA"/>
</dbReference>
<evidence type="ECO:0000313" key="4">
    <source>
        <dbReference type="EMBL" id="CAB4199927.1"/>
    </source>
</evidence>
<dbReference type="EMBL" id="LR797034">
    <property type="protein sequence ID" value="CAB4182563.1"/>
    <property type="molecule type" value="Genomic_DNA"/>
</dbReference>